<keyword evidence="1" id="KW-0175">Coiled coil</keyword>
<dbReference type="AlphaFoldDB" id="A0A1T5EB21"/>
<name>A0A1T5EB21_9BACT</name>
<evidence type="ECO:0000313" key="2">
    <source>
        <dbReference type="EMBL" id="SKB80885.1"/>
    </source>
</evidence>
<protein>
    <submittedName>
        <fullName evidence="2">Uncharacterized protein</fullName>
    </submittedName>
</protein>
<reference evidence="3" key="1">
    <citation type="submission" date="2017-02" db="EMBL/GenBank/DDBJ databases">
        <authorList>
            <person name="Varghese N."/>
            <person name="Submissions S."/>
        </authorList>
    </citation>
    <scope>NUCLEOTIDE SEQUENCE [LARGE SCALE GENOMIC DNA]</scope>
    <source>
        <strain evidence="3">DSM 24967</strain>
    </source>
</reference>
<evidence type="ECO:0000256" key="1">
    <source>
        <dbReference type="SAM" id="Coils"/>
    </source>
</evidence>
<sequence>MEKYGLQRGIRGSEARHIDTPKYYRDLYVKNEDLKEKIEYLEEERQEIYEKVRDMYDRKDEAREKFLNMHEYNRQKESAISEKESRLEQLRQDYEPYMAQEDMNLLLGVLPKLSEHLKIVQLCKGIGLTIDAIKRLFNGESICKK</sequence>
<proteinExistence type="predicted"/>
<gene>
    <name evidence="2" type="ORF">SAMN05660349_02851</name>
</gene>
<evidence type="ECO:0000313" key="3">
    <source>
        <dbReference type="Proteomes" id="UP000190852"/>
    </source>
</evidence>
<feature type="coiled-coil region" evidence="1">
    <location>
        <begin position="24"/>
        <end position="93"/>
    </location>
</feature>
<organism evidence="2 3">
    <name type="scientific">Parabacteroides chartae</name>
    <dbReference type="NCBI Taxonomy" id="1037355"/>
    <lineage>
        <taxon>Bacteria</taxon>
        <taxon>Pseudomonadati</taxon>
        <taxon>Bacteroidota</taxon>
        <taxon>Bacteroidia</taxon>
        <taxon>Bacteroidales</taxon>
        <taxon>Tannerellaceae</taxon>
        <taxon>Parabacteroides</taxon>
    </lineage>
</organism>
<dbReference type="EMBL" id="FUYQ01000025">
    <property type="protein sequence ID" value="SKB80885.1"/>
    <property type="molecule type" value="Genomic_DNA"/>
</dbReference>
<accession>A0A1T5EB21</accession>
<keyword evidence="3" id="KW-1185">Reference proteome</keyword>
<dbReference type="Proteomes" id="UP000190852">
    <property type="component" value="Unassembled WGS sequence"/>
</dbReference>